<comment type="caution">
    <text evidence="1">The sequence shown here is derived from an EMBL/GenBank/DDBJ whole genome shotgun (WGS) entry which is preliminary data.</text>
</comment>
<dbReference type="Proteomes" id="UP000823772">
    <property type="component" value="Unassembled WGS sequence"/>
</dbReference>
<evidence type="ECO:0008006" key="3">
    <source>
        <dbReference type="Google" id="ProtNLM"/>
    </source>
</evidence>
<gene>
    <name evidence="1" type="ORF">IAC87_06045</name>
</gene>
<dbReference type="AlphaFoldDB" id="A0A9D9NQJ2"/>
<evidence type="ECO:0000313" key="1">
    <source>
        <dbReference type="EMBL" id="MBO8482090.1"/>
    </source>
</evidence>
<evidence type="ECO:0000313" key="2">
    <source>
        <dbReference type="Proteomes" id="UP000823772"/>
    </source>
</evidence>
<protein>
    <recommendedName>
        <fullName evidence="3">DUF5683 domain-containing protein</fullName>
    </recommendedName>
</protein>
<dbReference type="EMBL" id="JADILY010000127">
    <property type="protein sequence ID" value="MBO8482090.1"/>
    <property type="molecule type" value="Genomic_DNA"/>
</dbReference>
<reference evidence="1" key="1">
    <citation type="submission" date="2020-10" db="EMBL/GenBank/DDBJ databases">
        <authorList>
            <person name="Gilroy R."/>
        </authorList>
    </citation>
    <scope>NUCLEOTIDE SEQUENCE</scope>
    <source>
        <strain evidence="1">B3-2255</strain>
    </source>
</reference>
<sequence length="263" mass="28996">MKKVIILIIGLLLPAMMWGQYARYKERPAWIDGFFQEKQNSYIEVVSAFSYDEESARNKAASVAISRRSLATGAQANVSVRGSSIIVSGSDNLTVKSRIIDEYSEYLPEQGYRVYLLVQTAKNPTYDLEPVALSEKYPFSARAFVPGMAQIYKGSVTKGALFISGEVLFIGGIIVGELMAQSNYNKSLSTYDTRLKAAYIQNANTCRIVRDVSIAGAAVVYVWSLIDGIAAKGKRHVLVGDLKLTLNPYVDRYSSGLALNIDF</sequence>
<reference evidence="1" key="2">
    <citation type="journal article" date="2021" name="PeerJ">
        <title>Extensive microbial diversity within the chicken gut microbiome revealed by metagenomics and culture.</title>
        <authorList>
            <person name="Gilroy R."/>
            <person name="Ravi A."/>
            <person name="Getino M."/>
            <person name="Pursley I."/>
            <person name="Horton D.L."/>
            <person name="Alikhan N.F."/>
            <person name="Baker D."/>
            <person name="Gharbi K."/>
            <person name="Hall N."/>
            <person name="Watson M."/>
            <person name="Adriaenssens E.M."/>
            <person name="Foster-Nyarko E."/>
            <person name="Jarju S."/>
            <person name="Secka A."/>
            <person name="Antonio M."/>
            <person name="Oren A."/>
            <person name="Chaudhuri R.R."/>
            <person name="La Ragione R."/>
            <person name="Hildebrand F."/>
            <person name="Pallen M.J."/>
        </authorList>
    </citation>
    <scope>NUCLEOTIDE SEQUENCE</scope>
    <source>
        <strain evidence="1">B3-2255</strain>
    </source>
</reference>
<proteinExistence type="predicted"/>
<organism evidence="1 2">
    <name type="scientific">Candidatus Merdivivens faecigallinarum</name>
    <dbReference type="NCBI Taxonomy" id="2840871"/>
    <lineage>
        <taxon>Bacteria</taxon>
        <taxon>Pseudomonadati</taxon>
        <taxon>Bacteroidota</taxon>
        <taxon>Bacteroidia</taxon>
        <taxon>Bacteroidales</taxon>
        <taxon>Muribaculaceae</taxon>
        <taxon>Muribaculaceae incertae sedis</taxon>
        <taxon>Candidatus Merdivivens</taxon>
    </lineage>
</organism>
<accession>A0A9D9NQJ2</accession>
<name>A0A9D9NQJ2_9BACT</name>